<reference evidence="3" key="1">
    <citation type="journal article" date="2015" name="Genome Announc.">
        <title>Draft Genome Sequence of Tolypothrix boutellei Strain VB521301.</title>
        <authorList>
            <person name="Chandrababunaidu M.M."/>
            <person name="Singh D."/>
            <person name="Sen D."/>
            <person name="Bhan S."/>
            <person name="Das S."/>
            <person name="Gupta A."/>
            <person name="Adhikary S.P."/>
            <person name="Tripathy S."/>
        </authorList>
    </citation>
    <scope>NUCLEOTIDE SEQUENCE</scope>
    <source>
        <strain evidence="3">VB521301</strain>
    </source>
</reference>
<reference evidence="2" key="2">
    <citation type="submission" date="2019-11" db="EMBL/GenBank/DDBJ databases">
        <title>Improved Assembly of Tolypothrix boutellei genome.</title>
        <authorList>
            <person name="Sarangi A.N."/>
            <person name="Mukherjee M."/>
            <person name="Ghosh S."/>
            <person name="Singh D."/>
            <person name="Das A."/>
            <person name="Kant S."/>
            <person name="Prusty A."/>
            <person name="Tripathy S."/>
        </authorList>
    </citation>
    <scope>NUCLEOTIDE SEQUENCE</scope>
    <source>
        <strain evidence="2">VB521301</strain>
    </source>
</reference>
<dbReference type="SUPFAM" id="SSF109604">
    <property type="entry name" value="HD-domain/PDEase-like"/>
    <property type="match status" value="1"/>
</dbReference>
<evidence type="ECO:0000313" key="4">
    <source>
        <dbReference type="Proteomes" id="UP000029738"/>
    </source>
</evidence>
<proteinExistence type="predicted"/>
<dbReference type="Gene3D" id="1.10.3210.10">
    <property type="entry name" value="Hypothetical protein af1432"/>
    <property type="match status" value="1"/>
</dbReference>
<dbReference type="InterPro" id="IPR006674">
    <property type="entry name" value="HD_domain"/>
</dbReference>
<dbReference type="AlphaFoldDB" id="A0A0C1N7K6"/>
<organism evidence="3">
    <name type="scientific">Tolypothrix bouteillei VB521301</name>
    <dbReference type="NCBI Taxonomy" id="1479485"/>
    <lineage>
        <taxon>Bacteria</taxon>
        <taxon>Bacillati</taxon>
        <taxon>Cyanobacteriota</taxon>
        <taxon>Cyanophyceae</taxon>
        <taxon>Nostocales</taxon>
        <taxon>Tolypothrichaceae</taxon>
        <taxon>Tolypothrix</taxon>
    </lineage>
</organism>
<feature type="domain" description="HD" evidence="1">
    <location>
        <begin position="31"/>
        <end position="123"/>
    </location>
</feature>
<dbReference type="RefSeq" id="WP_038074757.1">
    <property type="nucleotide sequence ID" value="NZ_JHEG04000001.1"/>
</dbReference>
<dbReference type="PANTHER" id="PTHR35569">
    <property type="entry name" value="CYANAMIDE HYDRATASE DDI2-RELATED"/>
    <property type="match status" value="1"/>
</dbReference>
<keyword evidence="4" id="KW-1185">Reference proteome</keyword>
<dbReference type="EMBL" id="JHEG02000048">
    <property type="protein sequence ID" value="KIE10592.1"/>
    <property type="molecule type" value="Genomic_DNA"/>
</dbReference>
<protein>
    <submittedName>
        <fullName evidence="2">HD domain-containing protein</fullName>
    </submittedName>
</protein>
<name>A0A0C1N7K6_9CYAN</name>
<accession>A0A0C1N7K6</accession>
<dbReference type="STRING" id="1479485.DA73_0218885"/>
<gene>
    <name evidence="3" type="ORF">DA73_0218885</name>
    <name evidence="2" type="ORF">DA73_0400014665</name>
</gene>
<evidence type="ECO:0000313" key="3">
    <source>
        <dbReference type="EMBL" id="KIE10592.1"/>
    </source>
</evidence>
<evidence type="ECO:0000313" key="2">
    <source>
        <dbReference type="EMBL" id="KAF3886580.1"/>
    </source>
</evidence>
<dbReference type="Proteomes" id="UP000029738">
    <property type="component" value="Unassembled WGS sequence"/>
</dbReference>
<evidence type="ECO:0000259" key="1">
    <source>
        <dbReference type="Pfam" id="PF01966"/>
    </source>
</evidence>
<dbReference type="EMBL" id="JHEG04000001">
    <property type="protein sequence ID" value="KAF3886580.1"/>
    <property type="molecule type" value="Genomic_DNA"/>
</dbReference>
<comment type="caution">
    <text evidence="3">The sequence shown here is derived from an EMBL/GenBank/DDBJ whole genome shotgun (WGS) entry which is preliminary data.</text>
</comment>
<dbReference type="PANTHER" id="PTHR35569:SF1">
    <property type="entry name" value="CYANAMIDE HYDRATASE DDI2-RELATED"/>
    <property type="match status" value="1"/>
</dbReference>
<dbReference type="Pfam" id="PF01966">
    <property type="entry name" value="HD"/>
    <property type="match status" value="1"/>
</dbReference>
<dbReference type="OrthoDB" id="8478129at2"/>
<sequence length="209" mass="23190">MLSIDRTIPDSEICKKATQLVAEISPTFLCNHCIRTFLFGDLLGKRDGLKYDRELLYLGAVMHDLGLTERFDGEQRFEVDGADAARAFVLANGLPNEKAEVVWDAIALHTSLGIASRKQPEIALVHLGASADVLGMRISEILSETVEQALDAYPRLSFNQAMTELLVSQVKRKPQTVAFTWLAEVGRGCIHGFISPNWRDMLNNSPFAE</sequence>